<evidence type="ECO:0000313" key="9">
    <source>
        <dbReference type="Proteomes" id="UP000428333"/>
    </source>
</evidence>
<protein>
    <recommendedName>
        <fullName evidence="7">BZIP domain-containing protein</fullName>
    </recommendedName>
</protein>
<comment type="caution">
    <text evidence="8">The sequence shown here is derived from an EMBL/GenBank/DDBJ whole genome shotgun (WGS) entry which is preliminary data.</text>
</comment>
<evidence type="ECO:0000256" key="1">
    <source>
        <dbReference type="ARBA" id="ARBA00004123"/>
    </source>
</evidence>
<evidence type="ECO:0000256" key="6">
    <source>
        <dbReference type="SAM" id="MobiDB-lite"/>
    </source>
</evidence>
<reference evidence="8 9" key="1">
    <citation type="journal article" date="2019" name="Genome Biol. Evol.">
        <title>The Rhododendron genome and chromosomal organization provide insight into shared whole-genome duplications across the heath family (Ericaceae).</title>
        <authorList>
            <person name="Soza V.L."/>
            <person name="Lindsley D."/>
            <person name="Waalkes A."/>
            <person name="Ramage E."/>
            <person name="Patwardhan R.P."/>
            <person name="Burton J.N."/>
            <person name="Adey A."/>
            <person name="Kumar A."/>
            <person name="Qiu R."/>
            <person name="Shendure J."/>
            <person name="Hall B."/>
        </authorList>
    </citation>
    <scope>NUCLEOTIDE SEQUENCE [LARGE SCALE GENOMIC DNA]</scope>
    <source>
        <strain evidence="8">RSF 1966-606</strain>
    </source>
</reference>
<dbReference type="AlphaFoldDB" id="A0A6A4M0L1"/>
<accession>A0A6A4M0L1</accession>
<dbReference type="EMBL" id="QEFC01001130">
    <property type="protein sequence ID" value="KAE9460287.1"/>
    <property type="molecule type" value="Genomic_DNA"/>
</dbReference>
<feature type="compositionally biased region" description="Low complexity" evidence="6">
    <location>
        <begin position="102"/>
        <end position="114"/>
    </location>
</feature>
<dbReference type="InterPro" id="IPR004827">
    <property type="entry name" value="bZIP"/>
</dbReference>
<dbReference type="GO" id="GO:0005634">
    <property type="term" value="C:nucleus"/>
    <property type="evidence" value="ECO:0007669"/>
    <property type="project" value="UniProtKB-SubCell"/>
</dbReference>
<dbReference type="PROSITE" id="PS50217">
    <property type="entry name" value="BZIP"/>
    <property type="match status" value="1"/>
</dbReference>
<evidence type="ECO:0000256" key="3">
    <source>
        <dbReference type="ARBA" id="ARBA00023125"/>
    </source>
</evidence>
<keyword evidence="2" id="KW-0805">Transcription regulation</keyword>
<feature type="domain" description="BZIP" evidence="7">
    <location>
        <begin position="164"/>
        <end position="218"/>
    </location>
</feature>
<dbReference type="OrthoDB" id="1299653at2759"/>
<dbReference type="GO" id="GO:0003677">
    <property type="term" value="F:DNA binding"/>
    <property type="evidence" value="ECO:0007669"/>
    <property type="project" value="UniProtKB-KW"/>
</dbReference>
<dbReference type="Proteomes" id="UP000428333">
    <property type="component" value="Linkage Group LG05"/>
</dbReference>
<keyword evidence="3" id="KW-0238">DNA-binding</keyword>
<evidence type="ECO:0000256" key="5">
    <source>
        <dbReference type="ARBA" id="ARBA00023242"/>
    </source>
</evidence>
<dbReference type="GO" id="GO:0003700">
    <property type="term" value="F:DNA-binding transcription factor activity"/>
    <property type="evidence" value="ECO:0007669"/>
    <property type="project" value="InterPro"/>
</dbReference>
<dbReference type="InterPro" id="IPR046347">
    <property type="entry name" value="bZIP_sf"/>
</dbReference>
<dbReference type="PANTHER" id="PTHR47693:SF1">
    <property type="entry name" value="BZIP TRANSCRIPTION FACTOR RISBZ3"/>
    <property type="match status" value="1"/>
</dbReference>
<dbReference type="SUPFAM" id="SSF57959">
    <property type="entry name" value="Leucine zipper domain"/>
    <property type="match status" value="1"/>
</dbReference>
<evidence type="ECO:0000256" key="4">
    <source>
        <dbReference type="ARBA" id="ARBA00023163"/>
    </source>
</evidence>
<feature type="non-terminal residue" evidence="8">
    <location>
        <position position="1"/>
    </location>
</feature>
<comment type="subcellular location">
    <subcellularLocation>
        <location evidence="1">Nucleus</location>
    </subcellularLocation>
</comment>
<dbReference type="Gene3D" id="1.20.5.170">
    <property type="match status" value="1"/>
</dbReference>
<evidence type="ECO:0000313" key="8">
    <source>
        <dbReference type="EMBL" id="KAE9460287.1"/>
    </source>
</evidence>
<dbReference type="InterPro" id="IPR044168">
    <property type="entry name" value="RISBZ3/4/5"/>
</dbReference>
<evidence type="ECO:0000256" key="2">
    <source>
        <dbReference type="ARBA" id="ARBA00023015"/>
    </source>
</evidence>
<keyword evidence="9" id="KW-1185">Reference proteome</keyword>
<dbReference type="Pfam" id="PF00170">
    <property type="entry name" value="bZIP_1"/>
    <property type="match status" value="1"/>
</dbReference>
<sequence length="340" mass="36964">MDHGKPVKAAATMSFTDMKKSQSVLDFEELLSLTEVDQKVGVEFPSHKTLDDVSVFTAESSAAANHSSIFPFRNQEIMNNFPSCTGLTDTLLWSPNITSKQSSISTPIDSQSSICVSSPNSATKPKGRYSQATGTTSGSSGEQSDDDDMETEAGQCEQSTDPLNVKRMKRMVSNRESARRSRSRKQAHLVELEQQVDQLRGESATLFKQLTDATQQFKDSTTNNRVLKSDVEALRAKVKLAEDMVARGSLTSTFGHLLQNHLSTSQSFGTHNMCRVGNVSPTINVEGDDVSFPGMMQNSTLGVQNADAFSGSVNNGVINDTASCVSDNWAWDSHVPTMSK</sequence>
<dbReference type="InterPro" id="IPR045314">
    <property type="entry name" value="bZIP_plant_GBF1"/>
</dbReference>
<gene>
    <name evidence="8" type="ORF">C3L33_07805</name>
</gene>
<keyword evidence="4" id="KW-0804">Transcription</keyword>
<dbReference type="PANTHER" id="PTHR47693">
    <property type="entry name" value="BZIP TRANSCRIPTION FACTOR RISBZ3-RELATED"/>
    <property type="match status" value="1"/>
</dbReference>
<proteinExistence type="predicted"/>
<name>A0A6A4M0L1_9ERIC</name>
<keyword evidence="5" id="KW-0539">Nucleus</keyword>
<dbReference type="SMART" id="SM00338">
    <property type="entry name" value="BRLZ"/>
    <property type="match status" value="1"/>
</dbReference>
<evidence type="ECO:0000259" key="7">
    <source>
        <dbReference type="PROSITE" id="PS50217"/>
    </source>
</evidence>
<dbReference type="CDD" id="cd14702">
    <property type="entry name" value="bZIP_plant_GBF1"/>
    <property type="match status" value="1"/>
</dbReference>
<organism evidence="8 9">
    <name type="scientific">Rhododendron williamsianum</name>
    <dbReference type="NCBI Taxonomy" id="262921"/>
    <lineage>
        <taxon>Eukaryota</taxon>
        <taxon>Viridiplantae</taxon>
        <taxon>Streptophyta</taxon>
        <taxon>Embryophyta</taxon>
        <taxon>Tracheophyta</taxon>
        <taxon>Spermatophyta</taxon>
        <taxon>Magnoliopsida</taxon>
        <taxon>eudicotyledons</taxon>
        <taxon>Gunneridae</taxon>
        <taxon>Pentapetalae</taxon>
        <taxon>asterids</taxon>
        <taxon>Ericales</taxon>
        <taxon>Ericaceae</taxon>
        <taxon>Ericoideae</taxon>
        <taxon>Rhodoreae</taxon>
        <taxon>Rhododendron</taxon>
    </lineage>
</organism>
<dbReference type="GO" id="GO:0046983">
    <property type="term" value="F:protein dimerization activity"/>
    <property type="evidence" value="ECO:0007669"/>
    <property type="project" value="UniProtKB-ARBA"/>
</dbReference>
<dbReference type="FunFam" id="1.20.5.170:FF:000020">
    <property type="entry name" value="BZIP transcription factor"/>
    <property type="match status" value="1"/>
</dbReference>
<feature type="region of interest" description="Disordered" evidence="6">
    <location>
        <begin position="100"/>
        <end position="187"/>
    </location>
</feature>